<evidence type="ECO:0000313" key="1">
    <source>
        <dbReference type="EMBL" id="GAH25316.1"/>
    </source>
</evidence>
<proteinExistence type="predicted"/>
<feature type="non-terminal residue" evidence="1">
    <location>
        <position position="1"/>
    </location>
</feature>
<gene>
    <name evidence="1" type="ORF">S03H2_09643</name>
</gene>
<accession>X1DWA2</accession>
<dbReference type="AlphaFoldDB" id="X1DWA2"/>
<sequence>KIYLSIPNIDAPDHIRILSTDEQIKERYGDIIKIEKIENCGGIFKLVVGVR</sequence>
<organism evidence="1">
    <name type="scientific">marine sediment metagenome</name>
    <dbReference type="NCBI Taxonomy" id="412755"/>
    <lineage>
        <taxon>unclassified sequences</taxon>
        <taxon>metagenomes</taxon>
        <taxon>ecological metagenomes</taxon>
    </lineage>
</organism>
<reference evidence="1" key="1">
    <citation type="journal article" date="2014" name="Front. Microbiol.">
        <title>High frequency of phylogenetically diverse reductive dehalogenase-homologous genes in deep subseafloor sedimentary metagenomes.</title>
        <authorList>
            <person name="Kawai M."/>
            <person name="Futagami T."/>
            <person name="Toyoda A."/>
            <person name="Takaki Y."/>
            <person name="Nishi S."/>
            <person name="Hori S."/>
            <person name="Arai W."/>
            <person name="Tsubouchi T."/>
            <person name="Morono Y."/>
            <person name="Uchiyama I."/>
            <person name="Ito T."/>
            <person name="Fujiyama A."/>
            <person name="Inagaki F."/>
            <person name="Takami H."/>
        </authorList>
    </citation>
    <scope>NUCLEOTIDE SEQUENCE</scope>
    <source>
        <strain evidence="1">Expedition CK06-06</strain>
    </source>
</reference>
<comment type="caution">
    <text evidence="1">The sequence shown here is derived from an EMBL/GenBank/DDBJ whole genome shotgun (WGS) entry which is preliminary data.</text>
</comment>
<name>X1DWA2_9ZZZZ</name>
<protein>
    <submittedName>
        <fullName evidence="1">Uncharacterized protein</fullName>
    </submittedName>
</protein>
<dbReference type="EMBL" id="BARU01004966">
    <property type="protein sequence ID" value="GAH25316.1"/>
    <property type="molecule type" value="Genomic_DNA"/>
</dbReference>